<comment type="caution">
    <text evidence="1">The sequence shown here is derived from an EMBL/GenBank/DDBJ whole genome shotgun (WGS) entry which is preliminary data.</text>
</comment>
<evidence type="ECO:0000313" key="1">
    <source>
        <dbReference type="EMBL" id="MBC1492200.1"/>
    </source>
</evidence>
<sequence>MDGEKIFQSYRIIDDFGGLSIYESIDFIFVNDSLEAYSQKVRGTVHEFIHELINYPNFYEDYYNDTPKSRRDLELAKEAIYREDCSKDELMEFICDNNSSYEEKLFILKALQGQIIEDDIVRLVKYFDSDALVRNDYLVKELFSLLGEYRNEKVYQLFLNYFSEAVGKDSKVDELITTYFDNYYH</sequence>
<accession>A0A7X1CCC9</accession>
<name>A0A7X1CCC9_9LIST</name>
<proteinExistence type="predicted"/>
<evidence type="ECO:0000313" key="2">
    <source>
        <dbReference type="Proteomes" id="UP000533953"/>
    </source>
</evidence>
<dbReference type="EMBL" id="JAASTX010000011">
    <property type="protein sequence ID" value="MBC1492200.1"/>
    <property type="molecule type" value="Genomic_DNA"/>
</dbReference>
<gene>
    <name evidence="1" type="ORF">HCI99_10160</name>
</gene>
<protein>
    <submittedName>
        <fullName evidence="1">Uncharacterized protein</fullName>
    </submittedName>
</protein>
<dbReference type="RefSeq" id="WP_185417604.1">
    <property type="nucleotide sequence ID" value="NZ_JAARRI010000006.1"/>
</dbReference>
<organism evidence="1 2">
    <name type="scientific">Listeria booriae</name>
    <dbReference type="NCBI Taxonomy" id="1552123"/>
    <lineage>
        <taxon>Bacteria</taxon>
        <taxon>Bacillati</taxon>
        <taxon>Bacillota</taxon>
        <taxon>Bacilli</taxon>
        <taxon>Bacillales</taxon>
        <taxon>Listeriaceae</taxon>
        <taxon>Listeria</taxon>
    </lineage>
</organism>
<dbReference type="AlphaFoldDB" id="A0A7X1CCC9"/>
<reference evidence="1 2" key="1">
    <citation type="submission" date="2020-03" db="EMBL/GenBank/DDBJ databases">
        <title>Soil Listeria distribution.</title>
        <authorList>
            <person name="Liao J."/>
            <person name="Wiedmann M."/>
        </authorList>
    </citation>
    <scope>NUCLEOTIDE SEQUENCE [LARGE SCALE GENOMIC DNA]</scope>
    <source>
        <strain evidence="1 2">FSL L7-1547</strain>
    </source>
</reference>
<dbReference type="Proteomes" id="UP000533953">
    <property type="component" value="Unassembled WGS sequence"/>
</dbReference>